<dbReference type="Gene3D" id="2.60.120.380">
    <property type="match status" value="1"/>
</dbReference>
<dbReference type="EMBL" id="JBHILM010000016">
    <property type="protein sequence ID" value="MFB5682282.1"/>
    <property type="molecule type" value="Genomic_DNA"/>
</dbReference>
<protein>
    <submittedName>
        <fullName evidence="2">Uncharacterized protein</fullName>
    </submittedName>
</protein>
<dbReference type="SUPFAM" id="SSF89260">
    <property type="entry name" value="Collagen-binding domain"/>
    <property type="match status" value="1"/>
</dbReference>
<accession>A0ABV5B9A1</accession>
<gene>
    <name evidence="2" type="ORF">ACE3NQ_15255</name>
</gene>
<sequence>MKKTLSMFVVMTLVFTFAFGFNAFAAEPAPKDGNIPDASAAEKVLQPSEEVISTLTKAAPEMDLSKLKQHQVKTSANLESPATDLAAQDELIAAARSISAAEATYTYADNISATAATYTYTGYIEREGSSAYLYPYYVEPGNILQVQLDSPASAQLDYDLYLYEFDMATGELNPNPIDYSIYGTYMNKYGNVTKTLAENVGTKNATSGQKAYLIEVHGAVGGSINEPFYLTVSTSSTYDAYETDENAFHAYPLTVATGGSTLASRSINSEVDQDWYTITVPESRNYDTMHIDLDQASVGRGYKAELYGALSNNRMVLIPSDNGNVSLGTGTYYLRVYTTNTYSDTNYSLHLQPVLRADKVIITGYNSQGGPNDYPGYAYGRHYRITGNSFTVNGVVSTSDGYAVANAEVEVTWVNDYWSEGSGNRVRSGKVMTDSNGQFSLTLSLPPSTGSISQFLPGAISFTHYYDLCGVAAQVTSRPSAITTDVVYHFAYSIYEG</sequence>
<comment type="caution">
    <text evidence="2">The sequence shown here is derived from an EMBL/GenBank/DDBJ whole genome shotgun (WGS) entry which is preliminary data.</text>
</comment>
<evidence type="ECO:0000313" key="3">
    <source>
        <dbReference type="Proteomes" id="UP001580407"/>
    </source>
</evidence>
<evidence type="ECO:0000256" key="1">
    <source>
        <dbReference type="SAM" id="SignalP"/>
    </source>
</evidence>
<keyword evidence="1" id="KW-0732">Signal</keyword>
<proteinExistence type="predicted"/>
<name>A0ABV5B9A1_9BACL</name>
<dbReference type="RefSeq" id="WP_375526039.1">
    <property type="nucleotide sequence ID" value="NZ_JBHILM010000016.1"/>
</dbReference>
<keyword evidence="3" id="KW-1185">Reference proteome</keyword>
<reference evidence="2 3" key="1">
    <citation type="submission" date="2024-09" db="EMBL/GenBank/DDBJ databases">
        <authorList>
            <person name="Ruan L."/>
        </authorList>
    </citation>
    <scope>NUCLEOTIDE SEQUENCE [LARGE SCALE GENOMIC DNA]</scope>
    <source>
        <strain evidence="2 3">D33</strain>
    </source>
</reference>
<feature type="signal peptide" evidence="1">
    <location>
        <begin position="1"/>
        <end position="25"/>
    </location>
</feature>
<dbReference type="Proteomes" id="UP001580407">
    <property type="component" value="Unassembled WGS sequence"/>
</dbReference>
<dbReference type="SUPFAM" id="SSF49464">
    <property type="entry name" value="Carboxypeptidase regulatory domain-like"/>
    <property type="match status" value="1"/>
</dbReference>
<evidence type="ECO:0000313" key="2">
    <source>
        <dbReference type="EMBL" id="MFB5682282.1"/>
    </source>
</evidence>
<dbReference type="InterPro" id="IPR008969">
    <property type="entry name" value="CarboxyPept-like_regulatory"/>
</dbReference>
<organism evidence="2 3">
    <name type="scientific">Paenibacillus terreus</name>
    <dbReference type="NCBI Taxonomy" id="1387834"/>
    <lineage>
        <taxon>Bacteria</taxon>
        <taxon>Bacillati</taxon>
        <taxon>Bacillota</taxon>
        <taxon>Bacilli</taxon>
        <taxon>Bacillales</taxon>
        <taxon>Paenibacillaceae</taxon>
        <taxon>Paenibacillus</taxon>
    </lineage>
</organism>
<feature type="chain" id="PRO_5045454740" evidence="1">
    <location>
        <begin position="26"/>
        <end position="497"/>
    </location>
</feature>